<comment type="caution">
    <text evidence="1">The sequence shown here is derived from an EMBL/GenBank/DDBJ whole genome shotgun (WGS) entry which is preliminary data.</text>
</comment>
<dbReference type="Proteomes" id="UP000747542">
    <property type="component" value="Unassembled WGS sequence"/>
</dbReference>
<evidence type="ECO:0000313" key="1">
    <source>
        <dbReference type="EMBL" id="KAG7155240.1"/>
    </source>
</evidence>
<evidence type="ECO:0000313" key="2">
    <source>
        <dbReference type="Proteomes" id="UP000747542"/>
    </source>
</evidence>
<reference evidence="1" key="1">
    <citation type="journal article" date="2021" name="Sci. Adv.">
        <title>The American lobster genome reveals insights on longevity, neural, and immune adaptations.</title>
        <authorList>
            <person name="Polinski J.M."/>
            <person name="Zimin A.V."/>
            <person name="Clark K.F."/>
            <person name="Kohn A.B."/>
            <person name="Sadowski N."/>
            <person name="Timp W."/>
            <person name="Ptitsyn A."/>
            <person name="Khanna P."/>
            <person name="Romanova D.Y."/>
            <person name="Williams P."/>
            <person name="Greenwood S.J."/>
            <person name="Moroz L.L."/>
            <person name="Walt D.R."/>
            <person name="Bodnar A.G."/>
        </authorList>
    </citation>
    <scope>NUCLEOTIDE SEQUENCE</scope>
    <source>
        <strain evidence="1">GMGI-L3</strain>
    </source>
</reference>
<sequence length="283" mass="32817">MEVSEATIDKTNNELLFTQLRSGRSYDTTPLYSEPTSDSVLTSPDQCTSNLPALPLTSKPITTNMTNPVTQATNVWKILPQHDRIRDFTGEEPHYNVFAFLLAREDMMRHNNVQDDEACKASNLMNASAFTRSTYDEFKRNFIRFFDQGRGDSHLTWVFRMVNRTLTRIQTQDLFMAQSMAGQAYDDAKTHFSASDWWENNRTMSEENVYRLIEYIQFIFLIQEIEFKEAQKENYPQSDELTDYAEKIIQRTPYTPCARTIALVATTPVEVKKKQVPSLNKKL</sequence>
<dbReference type="AlphaFoldDB" id="A0A8J5ML48"/>
<protein>
    <submittedName>
        <fullName evidence="1">Uncharacterized protein</fullName>
    </submittedName>
</protein>
<organism evidence="1 2">
    <name type="scientific">Homarus americanus</name>
    <name type="common">American lobster</name>
    <dbReference type="NCBI Taxonomy" id="6706"/>
    <lineage>
        <taxon>Eukaryota</taxon>
        <taxon>Metazoa</taxon>
        <taxon>Ecdysozoa</taxon>
        <taxon>Arthropoda</taxon>
        <taxon>Crustacea</taxon>
        <taxon>Multicrustacea</taxon>
        <taxon>Malacostraca</taxon>
        <taxon>Eumalacostraca</taxon>
        <taxon>Eucarida</taxon>
        <taxon>Decapoda</taxon>
        <taxon>Pleocyemata</taxon>
        <taxon>Astacidea</taxon>
        <taxon>Nephropoidea</taxon>
        <taxon>Nephropidae</taxon>
        <taxon>Homarus</taxon>
    </lineage>
</organism>
<proteinExistence type="predicted"/>
<name>A0A8J5ML48_HOMAM</name>
<keyword evidence="2" id="KW-1185">Reference proteome</keyword>
<accession>A0A8J5ML48</accession>
<gene>
    <name evidence="1" type="ORF">Hamer_G025878</name>
</gene>
<dbReference type="EMBL" id="JAHLQT010042425">
    <property type="protein sequence ID" value="KAG7155240.1"/>
    <property type="molecule type" value="Genomic_DNA"/>
</dbReference>